<name>A0A0E9XCG6_ANGAN</name>
<accession>A0A0E9XCG6</accession>
<protein>
    <submittedName>
        <fullName evidence="1">Uncharacterized protein</fullName>
    </submittedName>
</protein>
<organism evidence="1">
    <name type="scientific">Anguilla anguilla</name>
    <name type="common">European freshwater eel</name>
    <name type="synonym">Muraena anguilla</name>
    <dbReference type="NCBI Taxonomy" id="7936"/>
    <lineage>
        <taxon>Eukaryota</taxon>
        <taxon>Metazoa</taxon>
        <taxon>Chordata</taxon>
        <taxon>Craniata</taxon>
        <taxon>Vertebrata</taxon>
        <taxon>Euteleostomi</taxon>
        <taxon>Actinopterygii</taxon>
        <taxon>Neopterygii</taxon>
        <taxon>Teleostei</taxon>
        <taxon>Anguilliformes</taxon>
        <taxon>Anguillidae</taxon>
        <taxon>Anguilla</taxon>
    </lineage>
</organism>
<reference evidence="1" key="2">
    <citation type="journal article" date="2015" name="Fish Shellfish Immunol.">
        <title>Early steps in the European eel (Anguilla anguilla)-Vibrio vulnificus interaction in the gills: Role of the RtxA13 toxin.</title>
        <authorList>
            <person name="Callol A."/>
            <person name="Pajuelo D."/>
            <person name="Ebbesson L."/>
            <person name="Teles M."/>
            <person name="MacKenzie S."/>
            <person name="Amaro C."/>
        </authorList>
    </citation>
    <scope>NUCLEOTIDE SEQUENCE</scope>
</reference>
<reference evidence="1" key="1">
    <citation type="submission" date="2014-11" db="EMBL/GenBank/DDBJ databases">
        <authorList>
            <person name="Amaro Gonzalez C."/>
        </authorList>
    </citation>
    <scope>NUCLEOTIDE SEQUENCE</scope>
</reference>
<sequence>MMLLRLGIVINY</sequence>
<dbReference type="EMBL" id="GBXM01009214">
    <property type="protein sequence ID" value="JAH99363.1"/>
    <property type="molecule type" value="Transcribed_RNA"/>
</dbReference>
<proteinExistence type="predicted"/>
<evidence type="ECO:0000313" key="1">
    <source>
        <dbReference type="EMBL" id="JAH99363.1"/>
    </source>
</evidence>